<accession>A0ABV0UWU5</accession>
<proteinExistence type="predicted"/>
<gene>
    <name evidence="1" type="ORF">ILYODFUR_027703</name>
</gene>
<organism evidence="1 2">
    <name type="scientific">Ilyodon furcidens</name>
    <name type="common">goldbreast splitfin</name>
    <dbReference type="NCBI Taxonomy" id="33524"/>
    <lineage>
        <taxon>Eukaryota</taxon>
        <taxon>Metazoa</taxon>
        <taxon>Chordata</taxon>
        <taxon>Craniata</taxon>
        <taxon>Vertebrata</taxon>
        <taxon>Euteleostomi</taxon>
        <taxon>Actinopterygii</taxon>
        <taxon>Neopterygii</taxon>
        <taxon>Teleostei</taxon>
        <taxon>Neoteleostei</taxon>
        <taxon>Acanthomorphata</taxon>
        <taxon>Ovalentaria</taxon>
        <taxon>Atherinomorphae</taxon>
        <taxon>Cyprinodontiformes</taxon>
        <taxon>Goodeidae</taxon>
        <taxon>Ilyodon</taxon>
    </lineage>
</organism>
<keyword evidence="2" id="KW-1185">Reference proteome</keyword>
<name>A0ABV0UWU5_9TELE</name>
<evidence type="ECO:0000313" key="1">
    <source>
        <dbReference type="EMBL" id="MEQ2249279.1"/>
    </source>
</evidence>
<evidence type="ECO:0000313" key="2">
    <source>
        <dbReference type="Proteomes" id="UP001482620"/>
    </source>
</evidence>
<reference evidence="1 2" key="1">
    <citation type="submission" date="2021-06" db="EMBL/GenBank/DDBJ databases">
        <authorList>
            <person name="Palmer J.M."/>
        </authorList>
    </citation>
    <scope>NUCLEOTIDE SEQUENCE [LARGE SCALE GENOMIC DNA]</scope>
    <source>
        <strain evidence="2">if_2019</strain>
        <tissue evidence="1">Muscle</tissue>
    </source>
</reference>
<sequence>MMYSDPDLCQGKMKCLVKKFLQDKQLAGGDLIIQPFSQFLSLEVRNEEFLSFKPLEKRLDMFHHHFISEPYPELWAFLQKLLLLSSYRGEGVLHQ</sequence>
<dbReference type="Proteomes" id="UP001482620">
    <property type="component" value="Unassembled WGS sequence"/>
</dbReference>
<dbReference type="EMBL" id="JAHRIQ010084782">
    <property type="protein sequence ID" value="MEQ2249279.1"/>
    <property type="molecule type" value="Genomic_DNA"/>
</dbReference>
<comment type="caution">
    <text evidence="1">The sequence shown here is derived from an EMBL/GenBank/DDBJ whole genome shotgun (WGS) entry which is preliminary data.</text>
</comment>
<protein>
    <submittedName>
        <fullName evidence="1">Uncharacterized protein</fullName>
    </submittedName>
</protein>